<feature type="binding site" evidence="7">
    <location>
        <position position="109"/>
    </location>
    <ligand>
        <name>Zn(2+)</name>
        <dbReference type="ChEBI" id="CHEBI:29105"/>
        <note>catalytic</note>
    </ligand>
</feature>
<protein>
    <submittedName>
        <fullName evidence="9">tRNA-specific adenosine deaminase</fullName>
        <ecNumber evidence="9">3.5.4.33</ecNumber>
    </submittedName>
</protein>
<dbReference type="PROSITE" id="PS00903">
    <property type="entry name" value="CYT_DCMP_DEAMINASES_1"/>
    <property type="match status" value="1"/>
</dbReference>
<evidence type="ECO:0000259" key="8">
    <source>
        <dbReference type="PROSITE" id="PS51747"/>
    </source>
</evidence>
<feature type="domain" description="CMP/dCMP-type deaminase" evidence="8">
    <location>
        <begin position="8"/>
        <end position="146"/>
    </location>
</feature>
<evidence type="ECO:0000256" key="3">
    <source>
        <dbReference type="ARBA" id="ARBA00022723"/>
    </source>
</evidence>
<sequence>MMGKVRPGWDQYFMEIARLVATRSTCLRRDVGAVLVRDKRLLATGYNGAPSGLAHCLAIGCLREKLGIPSGERQELCRGLHAEQNAIIQAALHGIPVVGATAYVTCQPCVTCAKMLINCHVKRIVIAGDYPDEFARRMLEEAGVEVVQAETPPTRPKKGK</sequence>
<dbReference type="SUPFAM" id="SSF53927">
    <property type="entry name" value="Cytidine deaminase-like"/>
    <property type="match status" value="1"/>
</dbReference>
<dbReference type="EC" id="3.5.4.33" evidence="9"/>
<evidence type="ECO:0000256" key="2">
    <source>
        <dbReference type="ARBA" id="ARBA00006576"/>
    </source>
</evidence>
<evidence type="ECO:0000256" key="5">
    <source>
        <dbReference type="ARBA" id="ARBA00022833"/>
    </source>
</evidence>
<dbReference type="PIRSF" id="PIRSF006019">
    <property type="entry name" value="dCMP_deaminase"/>
    <property type="match status" value="1"/>
</dbReference>
<feature type="active site" description="Proton donor" evidence="6">
    <location>
        <position position="83"/>
    </location>
</feature>
<dbReference type="CDD" id="cd01286">
    <property type="entry name" value="deoxycytidylate_deaminase"/>
    <property type="match status" value="1"/>
</dbReference>
<dbReference type="EMBL" id="MWAK01000260">
    <property type="protein sequence ID" value="OPZ90425.1"/>
    <property type="molecule type" value="Genomic_DNA"/>
</dbReference>
<dbReference type="GO" id="GO:0004132">
    <property type="term" value="F:dCMP deaminase activity"/>
    <property type="evidence" value="ECO:0007669"/>
    <property type="project" value="InterPro"/>
</dbReference>
<dbReference type="PANTHER" id="PTHR11086:SF18">
    <property type="entry name" value="DEOXYCYTIDYLATE DEAMINASE"/>
    <property type="match status" value="1"/>
</dbReference>
<name>A0A1V5MBC7_UNCT6</name>
<keyword evidence="4 9" id="KW-0378">Hydrolase</keyword>
<gene>
    <name evidence="9" type="primary">tadA</name>
    <name evidence="9" type="ORF">BWY73_01320</name>
</gene>
<dbReference type="InterPro" id="IPR002125">
    <property type="entry name" value="CMP_dCMP_dom"/>
</dbReference>
<dbReference type="InterPro" id="IPR016193">
    <property type="entry name" value="Cytidine_deaminase-like"/>
</dbReference>
<comment type="similarity">
    <text evidence="2">Belongs to the cytidine and deoxycytidylate deaminase family.</text>
</comment>
<keyword evidence="3 7" id="KW-0479">Metal-binding</keyword>
<accession>A0A1V5MBC7</accession>
<reference evidence="9" key="1">
    <citation type="submission" date="2017-02" db="EMBL/GenBank/DDBJ databases">
        <title>Delving into the versatile metabolic prowess of the omnipresent phylum Bacteroidetes.</title>
        <authorList>
            <person name="Nobu M.K."/>
            <person name="Mei R."/>
            <person name="Narihiro T."/>
            <person name="Kuroda K."/>
            <person name="Liu W.-T."/>
        </authorList>
    </citation>
    <scope>NUCLEOTIDE SEQUENCE</scope>
    <source>
        <strain evidence="9">ADurb.Bin417</strain>
    </source>
</reference>
<dbReference type="InterPro" id="IPR016192">
    <property type="entry name" value="APOBEC/CMP_deaminase_Zn-bd"/>
</dbReference>
<dbReference type="Pfam" id="PF00383">
    <property type="entry name" value="dCMP_cyt_deam_1"/>
    <property type="match status" value="1"/>
</dbReference>
<proteinExistence type="inferred from homology"/>
<dbReference type="AlphaFoldDB" id="A0A1V5MBC7"/>
<organism evidence="9">
    <name type="scientific">candidate division TA06 bacterium ADurb.Bin417</name>
    <dbReference type="NCBI Taxonomy" id="1852828"/>
    <lineage>
        <taxon>Bacteria</taxon>
        <taxon>Bacteria division TA06</taxon>
    </lineage>
</organism>
<comment type="caution">
    <text evidence="9">The sequence shown here is derived from an EMBL/GenBank/DDBJ whole genome shotgun (WGS) entry which is preliminary data.</text>
</comment>
<evidence type="ECO:0000256" key="4">
    <source>
        <dbReference type="ARBA" id="ARBA00022801"/>
    </source>
</evidence>
<keyword evidence="5 7" id="KW-0862">Zinc</keyword>
<evidence type="ECO:0000313" key="9">
    <source>
        <dbReference type="EMBL" id="OPZ90425.1"/>
    </source>
</evidence>
<dbReference type="InterPro" id="IPR016473">
    <property type="entry name" value="dCMP_deaminase"/>
</dbReference>
<dbReference type="InterPro" id="IPR015517">
    <property type="entry name" value="dCMP_deaminase-rel"/>
</dbReference>
<evidence type="ECO:0000256" key="7">
    <source>
        <dbReference type="PIRSR" id="PIRSR006019-2"/>
    </source>
</evidence>
<comment type="cofactor">
    <cofactor evidence="1 7">
        <name>Zn(2+)</name>
        <dbReference type="ChEBI" id="CHEBI:29105"/>
    </cofactor>
</comment>
<dbReference type="Proteomes" id="UP000485484">
    <property type="component" value="Unassembled WGS sequence"/>
</dbReference>
<dbReference type="GO" id="GO:0005737">
    <property type="term" value="C:cytoplasm"/>
    <property type="evidence" value="ECO:0007669"/>
    <property type="project" value="TreeGrafter"/>
</dbReference>
<dbReference type="PROSITE" id="PS51747">
    <property type="entry name" value="CYT_DCMP_DEAMINASES_2"/>
    <property type="match status" value="1"/>
</dbReference>
<dbReference type="GO" id="GO:0006220">
    <property type="term" value="P:pyrimidine nucleotide metabolic process"/>
    <property type="evidence" value="ECO:0007669"/>
    <property type="project" value="InterPro"/>
</dbReference>
<dbReference type="PANTHER" id="PTHR11086">
    <property type="entry name" value="DEOXYCYTIDYLATE DEAMINASE-RELATED"/>
    <property type="match status" value="1"/>
</dbReference>
<dbReference type="GO" id="GO:0052717">
    <property type="term" value="F:tRNA-specific adenosine-34 deaminase activity"/>
    <property type="evidence" value="ECO:0007669"/>
    <property type="project" value="UniProtKB-EC"/>
</dbReference>
<evidence type="ECO:0000256" key="6">
    <source>
        <dbReference type="PIRSR" id="PIRSR006019-1"/>
    </source>
</evidence>
<dbReference type="Gene3D" id="3.40.140.10">
    <property type="entry name" value="Cytidine Deaminase, domain 2"/>
    <property type="match status" value="1"/>
</dbReference>
<dbReference type="InterPro" id="IPR035105">
    <property type="entry name" value="Deoxycytidylate_deaminase_dom"/>
</dbReference>
<feature type="binding site" evidence="7">
    <location>
        <position position="81"/>
    </location>
    <ligand>
        <name>Zn(2+)</name>
        <dbReference type="ChEBI" id="CHEBI:29105"/>
        <note>catalytic</note>
    </ligand>
</feature>
<evidence type="ECO:0000256" key="1">
    <source>
        <dbReference type="ARBA" id="ARBA00001947"/>
    </source>
</evidence>
<dbReference type="GO" id="GO:0008270">
    <property type="term" value="F:zinc ion binding"/>
    <property type="evidence" value="ECO:0007669"/>
    <property type="project" value="InterPro"/>
</dbReference>
<feature type="binding site" evidence="7">
    <location>
        <position position="112"/>
    </location>
    <ligand>
        <name>Zn(2+)</name>
        <dbReference type="ChEBI" id="CHEBI:29105"/>
        <note>catalytic</note>
    </ligand>
</feature>